<keyword evidence="4" id="KW-0805">Transcription regulation</keyword>
<evidence type="ECO:0000313" key="8">
    <source>
        <dbReference type="EMBL" id="KAG0477710.1"/>
    </source>
</evidence>
<reference evidence="8 9" key="1">
    <citation type="journal article" date="2020" name="Nat. Food">
        <title>A phased Vanilla planifolia genome enables genetic improvement of flavour and production.</title>
        <authorList>
            <person name="Hasing T."/>
            <person name="Tang H."/>
            <person name="Brym M."/>
            <person name="Khazi F."/>
            <person name="Huang T."/>
            <person name="Chambers A.H."/>
        </authorList>
    </citation>
    <scope>NUCLEOTIDE SEQUENCE [LARGE SCALE GENOMIC DNA]</scope>
    <source>
        <tissue evidence="8">Leaf</tissue>
    </source>
</reference>
<dbReference type="SUPFAM" id="SSF57903">
    <property type="entry name" value="FYVE/PHD zinc finger"/>
    <property type="match status" value="1"/>
</dbReference>
<feature type="compositionally biased region" description="Polar residues" evidence="6">
    <location>
        <begin position="9"/>
        <end position="26"/>
    </location>
</feature>
<dbReference type="GO" id="GO:0140566">
    <property type="term" value="F:histone reader activity"/>
    <property type="evidence" value="ECO:0007669"/>
    <property type="project" value="InterPro"/>
</dbReference>
<dbReference type="EMBL" id="JADCNM010000006">
    <property type="protein sequence ID" value="KAG0477710.1"/>
    <property type="molecule type" value="Genomic_DNA"/>
</dbReference>
<dbReference type="GO" id="GO:0034244">
    <property type="term" value="P:negative regulation of transcription elongation by RNA polymerase II"/>
    <property type="evidence" value="ECO:0007669"/>
    <property type="project" value="InterPro"/>
</dbReference>
<dbReference type="InterPro" id="IPR013083">
    <property type="entry name" value="Znf_RING/FYVE/PHD"/>
</dbReference>
<organism evidence="8 9">
    <name type="scientific">Vanilla planifolia</name>
    <name type="common">Vanilla</name>
    <dbReference type="NCBI Taxonomy" id="51239"/>
    <lineage>
        <taxon>Eukaryota</taxon>
        <taxon>Viridiplantae</taxon>
        <taxon>Streptophyta</taxon>
        <taxon>Embryophyta</taxon>
        <taxon>Tracheophyta</taxon>
        <taxon>Spermatophyta</taxon>
        <taxon>Magnoliopsida</taxon>
        <taxon>Liliopsida</taxon>
        <taxon>Asparagales</taxon>
        <taxon>Orchidaceae</taxon>
        <taxon>Vanilloideae</taxon>
        <taxon>Vanilleae</taxon>
        <taxon>Vanilla</taxon>
    </lineage>
</organism>
<dbReference type="GO" id="GO:0008270">
    <property type="term" value="F:zinc ion binding"/>
    <property type="evidence" value="ECO:0007669"/>
    <property type="project" value="UniProtKB-KW"/>
</dbReference>
<evidence type="ECO:0000256" key="4">
    <source>
        <dbReference type="ARBA" id="ARBA00023015"/>
    </source>
</evidence>
<evidence type="ECO:0000259" key="7">
    <source>
        <dbReference type="Pfam" id="PF23121"/>
    </source>
</evidence>
<comment type="caution">
    <text evidence="8">The sequence shown here is derived from an EMBL/GenBank/DDBJ whole genome shotgun (WGS) entry which is preliminary data.</text>
</comment>
<proteinExistence type="predicted"/>
<dbReference type="Pfam" id="PF23121">
    <property type="entry name" value="SPOC_AIPP2"/>
    <property type="match status" value="1"/>
</dbReference>
<feature type="region of interest" description="Disordered" evidence="6">
    <location>
        <begin position="899"/>
        <end position="918"/>
    </location>
</feature>
<evidence type="ECO:0000256" key="2">
    <source>
        <dbReference type="ARBA" id="ARBA00022771"/>
    </source>
</evidence>
<keyword evidence="2" id="KW-0863">Zinc-finger</keyword>
<dbReference type="Gene3D" id="3.30.40.10">
    <property type="entry name" value="Zinc/RING finger domain, C3HC4 (zinc finger)"/>
    <property type="match status" value="1"/>
</dbReference>
<dbReference type="PANTHER" id="PTHR33304">
    <property type="match status" value="1"/>
</dbReference>
<dbReference type="InterPro" id="IPR011011">
    <property type="entry name" value="Znf_FYVE_PHD"/>
</dbReference>
<dbReference type="AlphaFoldDB" id="A0A835QQG1"/>
<keyword evidence="3" id="KW-0862">Zinc</keyword>
<dbReference type="OrthoDB" id="787137at2759"/>
<dbReference type="PANTHER" id="PTHR33304:SF9">
    <property type="entry name" value="RING_FYVE_PHD ZINC FINGER SUPERFAMILY PROTEIN"/>
    <property type="match status" value="1"/>
</dbReference>
<dbReference type="InterPro" id="IPR056280">
    <property type="entry name" value="AIPP2-like_SPOC"/>
</dbReference>
<feature type="domain" description="AIPP2-like SPOC-like" evidence="7">
    <location>
        <begin position="600"/>
        <end position="732"/>
    </location>
</feature>
<gene>
    <name evidence="8" type="ORF">HPP92_012429</name>
</gene>
<evidence type="ECO:0000256" key="5">
    <source>
        <dbReference type="ARBA" id="ARBA00023163"/>
    </source>
</evidence>
<name>A0A835QQG1_VANPL</name>
<feature type="compositionally biased region" description="Polar residues" evidence="6">
    <location>
        <begin position="34"/>
        <end position="56"/>
    </location>
</feature>
<evidence type="ECO:0000256" key="6">
    <source>
        <dbReference type="SAM" id="MobiDB-lite"/>
    </source>
</evidence>
<evidence type="ECO:0000313" key="9">
    <source>
        <dbReference type="Proteomes" id="UP000639772"/>
    </source>
</evidence>
<evidence type="ECO:0000256" key="3">
    <source>
        <dbReference type="ARBA" id="ARBA00022833"/>
    </source>
</evidence>
<protein>
    <recommendedName>
        <fullName evidence="7">AIPP2-like SPOC-like domain-containing protein</fullName>
    </recommendedName>
</protein>
<feature type="region of interest" description="Disordered" evidence="6">
    <location>
        <begin position="1"/>
        <end position="74"/>
    </location>
</feature>
<keyword evidence="1" id="KW-0479">Metal-binding</keyword>
<dbReference type="InterPro" id="IPR049914">
    <property type="entry name" value="PHD1-3/5-6"/>
</dbReference>
<accession>A0A835QQG1</accession>
<keyword evidence="5" id="KW-0804">Transcription</keyword>
<evidence type="ECO:0000256" key="1">
    <source>
        <dbReference type="ARBA" id="ARBA00022723"/>
    </source>
</evidence>
<sequence length="1084" mass="118187">MDNKCLHANENQKGSDPSLEMENSSKSFEHSVDLGNTNSTKEQHGLSSSSLSNTDMNEPCKQPPSSGSESEADKEDDVKVCDICGDAGQEDLLAICSRCIDGAEHTYCMRTMLTKLPGSDWLCEGCKFNEELENQKFKSEMETMISVQACSNADSLDTRSSTKSKITSEKNGTVRNSEDNIDCTMIQSSQMSVTKQLGNVDPDVGACKLTSEGSCASTDTSSTQMVSLLSSDDSIVNLDSAIRKLSSHPGGSYSILQGQKAQKSSGSLLRSTSFNRTDAKPKVKQILGAVPLAENVTGKVASKELRKGGLTREMVRSASFKTEKWSSSSVDSLKQKQSANAIQIKGACMEKGTERNVVERETSPLVGSHQVVDMKISRESAHGDNLGHIKYNSGRLSTSSTSKCSNGLNLQDQRWCQVLEGFQPHTPANKSNMPGSVSQYDNHLKLEFAHQDGIMKGAANFTNLNKLTAGGGQVLHGNETGHTNLGVLKHNKPTNQSRGLAMLSPANSIVAEELHPATSLCVGRQYFMEGRTNKCDTALKTHDAQQAENQHGGVAGRLSPRGNISEDCNSLSSKHVLHSMDLFVGSTLGNSVIPALEFFWQGGFEVFKPKKLPECFDGLQAHLSNFASGKVFEMIKKFPPCKVQLEEVPFLSSWPHHFHGMPAKENNIALFFFARDSESYRSNYSKLLENMLKYDLALKGNIDGVELLIFPSNKLPANSQRWNRLLFLWGLFKGRRSSSVEVQSTDKENNCEPLIEVKTLVKDLITPLSEASNYQEMDSSKNPDESDNYVTHMEIKSASSTGMEVPENQCSLPVASSANIAIQTPFPGLNASQCCSSKDLDCSEEPVSVATVDAKNVLSVVSGNKIVPAFSSFSDQRQDADTWRYVDVELEKINKEDDVLSDKSSSFSPERETQRKRSYSTFKGSFSNVSLPLLRNSGRSSSFACVDGMMQKIAKHGQEDISFFGEENSGVLRPPSVDGIVNSLFPNIVKSKLCAQNLELLPSGKESSLENTFPSTSMVSYGKNDKIPEDGEELPASLSLSLGFPALEERTVKSISKSEHLVSARPSDSTSFDLFGSTLGHESV</sequence>
<dbReference type="Proteomes" id="UP000639772">
    <property type="component" value="Chromosome 6"/>
</dbReference>